<feature type="transmembrane region" description="Helical" evidence="7">
    <location>
        <begin position="389"/>
        <end position="410"/>
    </location>
</feature>
<evidence type="ECO:0000313" key="9">
    <source>
        <dbReference type="EMBL" id="GFM99738.1"/>
    </source>
</evidence>
<dbReference type="EMBL" id="BLWC01000001">
    <property type="protein sequence ID" value="GFM99738.1"/>
    <property type="molecule type" value="Genomic_DNA"/>
</dbReference>
<gene>
    <name evidence="10" type="ORF">HEB29_004291</name>
    <name evidence="9" type="ORF">Sfulv_45490</name>
</gene>
<evidence type="ECO:0000256" key="1">
    <source>
        <dbReference type="ARBA" id="ARBA00004651"/>
    </source>
</evidence>
<proteinExistence type="inferred from homology"/>
<sequence>MSTTAATGFCRVTVVAPDSRIDVALPEDIAVADVYPEILRLTGQTQAAGTPTGYHLVRRDGTVLDGARTLAAQQILDGELLSLRPFAQSLPPAVFDDVSDAVASAVTRDRHLWSDELLRGAGLLGGVLLLVLLGFVLWFADPLRHDMHSLPGIVAGSAGLLLTAFAGVRARVYADRATAVALGLGALPLVLIAGSGVIGPDAGQGPGRLQFLLGCVAVLVASVVLVALTPSGDAPFVAATFLATVATLATFVAILTEASATQTAAVCAPLALGLVAFLPGLSARFARLPIGYASPRSAHDGYDDGFTGADDGPGTEGEPVDAGRIAAQARRGHEMLLGLVGGCAALVVGSAAVLGFSDNIWGQILALASGLAMLLRARLFRYTSQVTCVLVAGIGAIALLVLGLSLNPPADLLYELARYDDRGSLDIRTIWLSAAVAAGAALLTAIGLIIPRKGLSPFWGRLLDLTESALLLSLVPLCLAVLDIYSRARAMTS</sequence>
<feature type="transmembrane region" description="Helical" evidence="7">
    <location>
        <begin position="430"/>
        <end position="450"/>
    </location>
</feature>
<dbReference type="NCBIfam" id="TIGR03920">
    <property type="entry name" value="T7SS_EccD"/>
    <property type="match status" value="1"/>
</dbReference>
<keyword evidence="5 7" id="KW-1133">Transmembrane helix</keyword>
<dbReference type="PIRSF" id="PIRSF017804">
    <property type="entry name" value="Secretion_EccD1"/>
    <property type="match status" value="1"/>
</dbReference>
<feature type="transmembrane region" description="Helical" evidence="7">
    <location>
        <begin position="335"/>
        <end position="354"/>
    </location>
</feature>
<evidence type="ECO:0000313" key="10">
    <source>
        <dbReference type="EMBL" id="NYE43280.1"/>
    </source>
</evidence>
<dbReference type="InterPro" id="IPR006707">
    <property type="entry name" value="T7SS_EccD"/>
</dbReference>
<comment type="similarity">
    <text evidence="2">Belongs to the EccD/Snm4 family.</text>
</comment>
<dbReference type="Proteomes" id="UP000498980">
    <property type="component" value="Unassembled WGS sequence"/>
</dbReference>
<dbReference type="InterPro" id="IPR044049">
    <property type="entry name" value="EccD_transm"/>
</dbReference>
<dbReference type="AlphaFoldDB" id="A0A7J0CBF3"/>
<accession>A0A7J0CBF3</accession>
<reference evidence="9 11" key="1">
    <citation type="submission" date="2020-05" db="EMBL/GenBank/DDBJ databases">
        <title>Whole genome shotgun sequence of Streptomyces fulvorobeus NBRC 15897.</title>
        <authorList>
            <person name="Komaki H."/>
            <person name="Tamura T."/>
        </authorList>
    </citation>
    <scope>NUCLEOTIDE SEQUENCE [LARGE SCALE GENOMIC DNA]</scope>
    <source>
        <strain evidence="9 11">NBRC 15897</strain>
    </source>
</reference>
<dbReference type="RefSeq" id="WP_173316212.1">
    <property type="nucleotide sequence ID" value="NZ_BAAAUE010000009.1"/>
</dbReference>
<reference evidence="10 12" key="2">
    <citation type="submission" date="2020-07" db="EMBL/GenBank/DDBJ databases">
        <title>Sequencing the genomes of 1000 actinobacteria strains.</title>
        <authorList>
            <person name="Klenk H.-P."/>
        </authorList>
    </citation>
    <scope>NUCLEOTIDE SEQUENCE [LARGE SCALE GENOMIC DNA]</scope>
    <source>
        <strain evidence="10 12">DSM 41455</strain>
    </source>
</reference>
<dbReference type="Proteomes" id="UP000530403">
    <property type="component" value="Unassembled WGS sequence"/>
</dbReference>
<dbReference type="EMBL" id="JACCCF010000001">
    <property type="protein sequence ID" value="NYE43280.1"/>
    <property type="molecule type" value="Genomic_DNA"/>
</dbReference>
<evidence type="ECO:0000313" key="11">
    <source>
        <dbReference type="Proteomes" id="UP000498980"/>
    </source>
</evidence>
<evidence type="ECO:0000256" key="4">
    <source>
        <dbReference type="ARBA" id="ARBA00022692"/>
    </source>
</evidence>
<dbReference type="Gene3D" id="3.10.20.90">
    <property type="entry name" value="Phosphatidylinositol 3-kinase Catalytic Subunit, Chain A, domain 1"/>
    <property type="match status" value="1"/>
</dbReference>
<feature type="domain" description="EccD-like transmembrane" evidence="8">
    <location>
        <begin position="119"/>
        <end position="491"/>
    </location>
</feature>
<feature type="transmembrane region" description="Helical" evidence="7">
    <location>
        <begin position="360"/>
        <end position="377"/>
    </location>
</feature>
<dbReference type="Pfam" id="PF19053">
    <property type="entry name" value="EccD"/>
    <property type="match status" value="1"/>
</dbReference>
<evidence type="ECO:0000259" key="8">
    <source>
        <dbReference type="Pfam" id="PF19053"/>
    </source>
</evidence>
<evidence type="ECO:0000256" key="3">
    <source>
        <dbReference type="ARBA" id="ARBA00022475"/>
    </source>
</evidence>
<dbReference type="InterPro" id="IPR024962">
    <property type="entry name" value="YukD-like"/>
</dbReference>
<keyword evidence="11" id="KW-1185">Reference proteome</keyword>
<keyword evidence="3" id="KW-1003">Cell membrane</keyword>
<keyword evidence="6 7" id="KW-0472">Membrane</keyword>
<evidence type="ECO:0000256" key="6">
    <source>
        <dbReference type="ARBA" id="ARBA00023136"/>
    </source>
</evidence>
<name>A0A7J0CBF3_9ACTN</name>
<comment type="caution">
    <text evidence="9">The sequence shown here is derived from an EMBL/GenBank/DDBJ whole genome shotgun (WGS) entry which is preliminary data.</text>
</comment>
<organism evidence="9 11">
    <name type="scientific">Streptomyces fulvorobeus</name>
    <dbReference type="NCBI Taxonomy" id="284028"/>
    <lineage>
        <taxon>Bacteria</taxon>
        <taxon>Bacillati</taxon>
        <taxon>Actinomycetota</taxon>
        <taxon>Actinomycetes</taxon>
        <taxon>Kitasatosporales</taxon>
        <taxon>Streptomycetaceae</taxon>
        <taxon>Streptomyces</taxon>
    </lineage>
</organism>
<keyword evidence="4 7" id="KW-0812">Transmembrane</keyword>
<evidence type="ECO:0000256" key="7">
    <source>
        <dbReference type="SAM" id="Phobius"/>
    </source>
</evidence>
<feature type="transmembrane region" description="Helical" evidence="7">
    <location>
        <begin position="236"/>
        <end position="256"/>
    </location>
</feature>
<evidence type="ECO:0000256" key="5">
    <source>
        <dbReference type="ARBA" id="ARBA00022989"/>
    </source>
</evidence>
<evidence type="ECO:0000313" key="12">
    <source>
        <dbReference type="Proteomes" id="UP000530403"/>
    </source>
</evidence>
<protein>
    <submittedName>
        <fullName evidence="9">Type VII secretion integral membrane protein EccD</fullName>
    </submittedName>
</protein>
<comment type="subcellular location">
    <subcellularLocation>
        <location evidence="1">Cell membrane</location>
        <topology evidence="1">Multi-pass membrane protein</topology>
    </subcellularLocation>
</comment>
<feature type="transmembrane region" description="Helical" evidence="7">
    <location>
        <begin position="211"/>
        <end position="229"/>
    </location>
</feature>
<evidence type="ECO:0000256" key="2">
    <source>
        <dbReference type="ARBA" id="ARBA00006162"/>
    </source>
</evidence>
<feature type="transmembrane region" description="Helical" evidence="7">
    <location>
        <begin position="117"/>
        <end position="138"/>
    </location>
</feature>
<feature type="transmembrane region" description="Helical" evidence="7">
    <location>
        <begin position="262"/>
        <end position="281"/>
    </location>
</feature>
<feature type="transmembrane region" description="Helical" evidence="7">
    <location>
        <begin position="180"/>
        <end position="199"/>
    </location>
</feature>
<dbReference type="Pfam" id="PF08817">
    <property type="entry name" value="YukD"/>
    <property type="match status" value="1"/>
</dbReference>
<dbReference type="GO" id="GO:0005886">
    <property type="term" value="C:plasma membrane"/>
    <property type="evidence" value="ECO:0007669"/>
    <property type="project" value="UniProtKB-SubCell"/>
</dbReference>
<feature type="transmembrane region" description="Helical" evidence="7">
    <location>
        <begin position="150"/>
        <end position="168"/>
    </location>
</feature>